<dbReference type="EMBL" id="WNZZ01000049">
    <property type="protein sequence ID" value="MUG26598.1"/>
    <property type="molecule type" value="Genomic_DNA"/>
</dbReference>
<dbReference type="PANTHER" id="PTHR34980:SF2">
    <property type="entry name" value="INNER MEMBRANE PROTEIN YHAH-RELATED"/>
    <property type="match status" value="1"/>
</dbReference>
<evidence type="ECO:0000256" key="1">
    <source>
        <dbReference type="SAM" id="Phobius"/>
    </source>
</evidence>
<keyword evidence="1" id="KW-0472">Membrane</keyword>
<keyword evidence="4" id="KW-1185">Reference proteome</keyword>
<dbReference type="EMBL" id="JMQA01000044">
    <property type="protein sequence ID" value="KFM94957.1"/>
    <property type="molecule type" value="Genomic_DNA"/>
</dbReference>
<dbReference type="GeneID" id="77011379"/>
<gene>
    <name evidence="2" type="primary">yhaH</name>
    <name evidence="2" type="ORF">DJ90_5877</name>
    <name evidence="3" type="ORF">GNQ08_30175</name>
</gene>
<evidence type="ECO:0000313" key="5">
    <source>
        <dbReference type="Proteomes" id="UP000442469"/>
    </source>
</evidence>
<dbReference type="Proteomes" id="UP000029278">
    <property type="component" value="Unassembled WGS sequence"/>
</dbReference>
<evidence type="ECO:0000313" key="3">
    <source>
        <dbReference type="EMBL" id="MUG26598.1"/>
    </source>
</evidence>
<feature type="transmembrane region" description="Helical" evidence="1">
    <location>
        <begin position="81"/>
        <end position="99"/>
    </location>
</feature>
<keyword evidence="1" id="KW-1133">Transmembrane helix</keyword>
<evidence type="ECO:0000313" key="2">
    <source>
        <dbReference type="EMBL" id="KFM94957.1"/>
    </source>
</evidence>
<evidence type="ECO:0000313" key="4">
    <source>
        <dbReference type="Proteomes" id="UP000029278"/>
    </source>
</evidence>
<organism evidence="2 4">
    <name type="scientific">Paenibacillus macerans</name>
    <name type="common">Bacillus macerans</name>
    <dbReference type="NCBI Taxonomy" id="44252"/>
    <lineage>
        <taxon>Bacteria</taxon>
        <taxon>Bacillati</taxon>
        <taxon>Bacillota</taxon>
        <taxon>Bacilli</taxon>
        <taxon>Bacillales</taxon>
        <taxon>Paenibacillaceae</taxon>
        <taxon>Paenibacillus</taxon>
    </lineage>
</organism>
<dbReference type="AlphaFoldDB" id="A0A090YAU9"/>
<dbReference type="GO" id="GO:0005886">
    <property type="term" value="C:plasma membrane"/>
    <property type="evidence" value="ECO:0007669"/>
    <property type="project" value="TreeGrafter"/>
</dbReference>
<comment type="caution">
    <text evidence="2">The sequence shown here is derived from an EMBL/GenBank/DDBJ whole genome shotgun (WGS) entry which is preliminary data.</text>
</comment>
<dbReference type="PANTHER" id="PTHR34980">
    <property type="entry name" value="INNER MEMBRANE PROTEIN-RELATED-RELATED"/>
    <property type="match status" value="1"/>
</dbReference>
<name>A0A090YAU9_PAEMA</name>
<protein>
    <submittedName>
        <fullName evidence="3">DUF805 domain-containing protein</fullName>
    </submittedName>
    <submittedName>
        <fullName evidence="2">Inner membrane protein yhaH</fullName>
    </submittedName>
</protein>
<dbReference type="Pfam" id="PF05656">
    <property type="entry name" value="DUF805"/>
    <property type="match status" value="1"/>
</dbReference>
<dbReference type="InterPro" id="IPR008523">
    <property type="entry name" value="DUF805"/>
</dbReference>
<proteinExistence type="predicted"/>
<dbReference type="Proteomes" id="UP000442469">
    <property type="component" value="Unassembled WGS sequence"/>
</dbReference>
<keyword evidence="1" id="KW-0812">Transmembrane</keyword>
<dbReference type="STRING" id="44252.DJ90_5877"/>
<feature type="transmembrane region" description="Helical" evidence="1">
    <location>
        <begin position="23"/>
        <end position="44"/>
    </location>
</feature>
<accession>A0A090YAU9</accession>
<dbReference type="HOGENOM" id="CLU_093674_4_1_9"/>
<dbReference type="RefSeq" id="WP_036619622.1">
    <property type="nucleotide sequence ID" value="NZ_BGML01000028.1"/>
</dbReference>
<dbReference type="OrthoDB" id="9812349at2"/>
<reference evidence="2 4" key="1">
    <citation type="submission" date="2014-04" db="EMBL/GenBank/DDBJ databases">
        <authorList>
            <person name="Bishop-Lilly K.A."/>
            <person name="Broomall S.M."/>
            <person name="Chain P.S."/>
            <person name="Chertkov O."/>
            <person name="Coyne S.R."/>
            <person name="Daligault H.E."/>
            <person name="Davenport K.W."/>
            <person name="Erkkila T."/>
            <person name="Frey K.G."/>
            <person name="Gibbons H.S."/>
            <person name="Gu W."/>
            <person name="Jaissle J."/>
            <person name="Johnson S.L."/>
            <person name="Koroleva G.I."/>
            <person name="Ladner J.T."/>
            <person name="Lo C.-C."/>
            <person name="Minogue T.D."/>
            <person name="Munk C."/>
            <person name="Palacios G.F."/>
            <person name="Redden C.L."/>
            <person name="Rosenzweig C.N."/>
            <person name="Scholz M.B."/>
            <person name="Teshima H."/>
            <person name="Xu Y."/>
        </authorList>
    </citation>
    <scope>NUCLEOTIDE SEQUENCE [LARGE SCALE GENOMIC DNA]</scope>
    <source>
        <strain evidence="2 4">8244</strain>
    </source>
</reference>
<sequence length="126" mass="14051">MQWYLKVLKNYVGFQGRARRKEFWMFALFNVIVSFILGFVGGLIDVSVGTILGYIYALAILLPSLAVGVRRLHDIGKSGWMILLGLIPIVGGIILLVFYCLDSEPGDNKYGPNPKAYDPVHNTFAQ</sequence>
<dbReference type="PATRIC" id="fig|44252.3.peg.5348"/>
<reference evidence="3 5" key="2">
    <citation type="submission" date="2019-11" db="EMBL/GenBank/DDBJ databases">
        <title>Draft genome sequences of five Paenibacillus species of dairy origin.</title>
        <authorList>
            <person name="Olajide A.M."/>
            <person name="Chen S."/>
            <person name="Lapointe G."/>
        </authorList>
    </citation>
    <scope>NUCLEOTIDE SEQUENCE [LARGE SCALE GENOMIC DNA]</scope>
    <source>
        <strain evidence="3 5">3CT49</strain>
    </source>
</reference>
<feature type="transmembrane region" description="Helical" evidence="1">
    <location>
        <begin position="50"/>
        <end position="69"/>
    </location>
</feature>